<dbReference type="Pfam" id="PF00126">
    <property type="entry name" value="HTH_1"/>
    <property type="match status" value="1"/>
</dbReference>
<evidence type="ECO:0000256" key="5">
    <source>
        <dbReference type="ARBA" id="ARBA00022491"/>
    </source>
</evidence>
<proteinExistence type="inferred from homology"/>
<dbReference type="Proteomes" id="UP000515917">
    <property type="component" value="Chromosome"/>
</dbReference>
<keyword evidence="4" id="KW-0963">Cytoplasm</keyword>
<dbReference type="KEGG" id="ifl:C1H71_03535"/>
<name>A0A7G3G6A3_9NEIS</name>
<evidence type="ECO:0000313" key="13">
    <source>
        <dbReference type="EMBL" id="QBC42714.1"/>
    </source>
</evidence>
<dbReference type="CDD" id="cd08441">
    <property type="entry name" value="PBP2_MetR"/>
    <property type="match status" value="1"/>
</dbReference>
<dbReference type="GO" id="GO:0000976">
    <property type="term" value="F:transcription cis-regulatory region binding"/>
    <property type="evidence" value="ECO:0007669"/>
    <property type="project" value="TreeGrafter"/>
</dbReference>
<evidence type="ECO:0000256" key="3">
    <source>
        <dbReference type="ARBA" id="ARBA00019365"/>
    </source>
</evidence>
<dbReference type="InterPro" id="IPR036390">
    <property type="entry name" value="WH_DNA-bd_sf"/>
</dbReference>
<evidence type="ECO:0000256" key="2">
    <source>
        <dbReference type="ARBA" id="ARBA00009437"/>
    </source>
</evidence>
<keyword evidence="6" id="KW-0028">Amino-acid biosynthesis</keyword>
<keyword evidence="9" id="KW-0010">Activator</keyword>
<dbReference type="EMBL" id="CP025781">
    <property type="protein sequence ID" value="QBC42714.1"/>
    <property type="molecule type" value="Genomic_DNA"/>
</dbReference>
<keyword evidence="5" id="KW-0678">Repressor</keyword>
<dbReference type="GO" id="GO:0005737">
    <property type="term" value="C:cytoplasm"/>
    <property type="evidence" value="ECO:0007669"/>
    <property type="project" value="UniProtKB-SubCell"/>
</dbReference>
<dbReference type="Gene3D" id="3.40.190.10">
    <property type="entry name" value="Periplasmic binding protein-like II"/>
    <property type="match status" value="1"/>
</dbReference>
<protein>
    <recommendedName>
        <fullName evidence="3">HTH-type transcriptional regulator MetR</fullName>
    </recommendedName>
</protein>
<keyword evidence="8" id="KW-0238">DNA-binding</keyword>
<dbReference type="InterPro" id="IPR037406">
    <property type="entry name" value="MetR_PBP2"/>
</dbReference>
<evidence type="ECO:0000256" key="10">
    <source>
        <dbReference type="ARBA" id="ARBA00023163"/>
    </source>
</evidence>
<evidence type="ECO:0000256" key="7">
    <source>
        <dbReference type="ARBA" id="ARBA00023015"/>
    </source>
</evidence>
<dbReference type="PRINTS" id="PR00039">
    <property type="entry name" value="HTHLYSR"/>
</dbReference>
<keyword evidence="14" id="KW-1185">Reference proteome</keyword>
<dbReference type="Pfam" id="PF03466">
    <property type="entry name" value="LysR_substrate"/>
    <property type="match status" value="1"/>
</dbReference>
<dbReference type="InterPro" id="IPR000847">
    <property type="entry name" value="LysR_HTH_N"/>
</dbReference>
<evidence type="ECO:0000256" key="1">
    <source>
        <dbReference type="ARBA" id="ARBA00004496"/>
    </source>
</evidence>
<evidence type="ECO:0000256" key="8">
    <source>
        <dbReference type="ARBA" id="ARBA00023125"/>
    </source>
</evidence>
<feature type="domain" description="HTH lysR-type" evidence="12">
    <location>
        <begin position="5"/>
        <end position="62"/>
    </location>
</feature>
<organism evidence="13 14">
    <name type="scientific">Iodobacter fluviatilis</name>
    <dbReference type="NCBI Taxonomy" id="537"/>
    <lineage>
        <taxon>Bacteria</taxon>
        <taxon>Pseudomonadati</taxon>
        <taxon>Pseudomonadota</taxon>
        <taxon>Betaproteobacteria</taxon>
        <taxon>Neisseriales</taxon>
        <taxon>Chitinibacteraceae</taxon>
        <taxon>Iodobacter</taxon>
    </lineage>
</organism>
<keyword evidence="11" id="KW-0486">Methionine biosynthesis</keyword>
<dbReference type="PANTHER" id="PTHR30126:SF25">
    <property type="entry name" value="HTH-TYPE TRANSCRIPTIONAL REGULATOR METR"/>
    <property type="match status" value="1"/>
</dbReference>
<gene>
    <name evidence="13" type="ORF">C1H71_03535</name>
</gene>
<evidence type="ECO:0000256" key="4">
    <source>
        <dbReference type="ARBA" id="ARBA00022490"/>
    </source>
</evidence>
<sequence length="310" mass="34434">MQSLLELRHLKTLLAIRESGSLTRAAERLHLTQSALSHQIRLLEEHYALPLLIRKSSTKSASLRLTPAGEKLALLAAEVLPRIDQTERDIAKLREGEAGQLRIAVECHTCFDWLMPAMDTFRGHWPEVELDIVSGFHADPVQLLFEDRADLAIVSEAADETGINYQPLFSYEMIALIAKDHPLAAKAYLSPEDFASETLISYPVPDEMLDILRKVLKPAGINPKRRTTELTAAILQLVASRRGIAALPSWSVQHYLERGYVVARPITAQGLTSDLYAAISHGQSDTAFVRDFVSTMREVSHLSLPGVTLL</sequence>
<evidence type="ECO:0000256" key="6">
    <source>
        <dbReference type="ARBA" id="ARBA00022605"/>
    </source>
</evidence>
<comment type="subcellular location">
    <subcellularLocation>
        <location evidence="1">Cytoplasm</location>
    </subcellularLocation>
</comment>
<evidence type="ECO:0000256" key="9">
    <source>
        <dbReference type="ARBA" id="ARBA00023159"/>
    </source>
</evidence>
<dbReference type="InterPro" id="IPR005119">
    <property type="entry name" value="LysR_subst-bd"/>
</dbReference>
<reference evidence="13 14" key="1">
    <citation type="submission" date="2018-01" db="EMBL/GenBank/DDBJ databases">
        <title>Genome sequence of Iodobacter sp. strain PCH194 isolated from Indian Trans-Himalaya.</title>
        <authorList>
            <person name="Kumar V."/>
            <person name="Thakur V."/>
            <person name="Kumar S."/>
            <person name="Singh D."/>
        </authorList>
    </citation>
    <scope>NUCLEOTIDE SEQUENCE [LARGE SCALE GENOMIC DNA]</scope>
    <source>
        <strain evidence="13 14">PCH194</strain>
    </source>
</reference>
<dbReference type="InterPro" id="IPR036388">
    <property type="entry name" value="WH-like_DNA-bd_sf"/>
</dbReference>
<keyword evidence="10" id="KW-0804">Transcription</keyword>
<dbReference type="AlphaFoldDB" id="A0A7G3G6A3"/>
<dbReference type="Gene3D" id="1.10.10.10">
    <property type="entry name" value="Winged helix-like DNA-binding domain superfamily/Winged helix DNA-binding domain"/>
    <property type="match status" value="1"/>
</dbReference>
<dbReference type="PROSITE" id="PS50931">
    <property type="entry name" value="HTH_LYSR"/>
    <property type="match status" value="1"/>
</dbReference>
<comment type="similarity">
    <text evidence="2">Belongs to the LysR transcriptional regulatory family.</text>
</comment>
<dbReference type="GO" id="GO:0009086">
    <property type="term" value="P:methionine biosynthetic process"/>
    <property type="evidence" value="ECO:0007669"/>
    <property type="project" value="UniProtKB-KW"/>
</dbReference>
<dbReference type="SUPFAM" id="SSF46785">
    <property type="entry name" value="Winged helix' DNA-binding domain"/>
    <property type="match status" value="1"/>
</dbReference>
<dbReference type="PANTHER" id="PTHR30126">
    <property type="entry name" value="HTH-TYPE TRANSCRIPTIONAL REGULATOR"/>
    <property type="match status" value="1"/>
</dbReference>
<evidence type="ECO:0000313" key="14">
    <source>
        <dbReference type="Proteomes" id="UP000515917"/>
    </source>
</evidence>
<evidence type="ECO:0000259" key="12">
    <source>
        <dbReference type="PROSITE" id="PS50931"/>
    </source>
</evidence>
<dbReference type="GO" id="GO:0003700">
    <property type="term" value="F:DNA-binding transcription factor activity"/>
    <property type="evidence" value="ECO:0007669"/>
    <property type="project" value="InterPro"/>
</dbReference>
<dbReference type="RefSeq" id="WP_130105331.1">
    <property type="nucleotide sequence ID" value="NZ_CP025781.1"/>
</dbReference>
<dbReference type="SUPFAM" id="SSF53850">
    <property type="entry name" value="Periplasmic binding protein-like II"/>
    <property type="match status" value="1"/>
</dbReference>
<accession>A0A7G3G6A3</accession>
<keyword evidence="7" id="KW-0805">Transcription regulation</keyword>
<evidence type="ECO:0000256" key="11">
    <source>
        <dbReference type="ARBA" id="ARBA00023167"/>
    </source>
</evidence>